<accession>A0A917WR25</accession>
<organism evidence="1 2">
    <name type="scientific">Dactylosporangium sucinum</name>
    <dbReference type="NCBI Taxonomy" id="1424081"/>
    <lineage>
        <taxon>Bacteria</taxon>
        <taxon>Bacillati</taxon>
        <taxon>Actinomycetota</taxon>
        <taxon>Actinomycetes</taxon>
        <taxon>Micromonosporales</taxon>
        <taxon>Micromonosporaceae</taxon>
        <taxon>Dactylosporangium</taxon>
    </lineage>
</organism>
<proteinExistence type="predicted"/>
<dbReference type="Proteomes" id="UP000642070">
    <property type="component" value="Unassembled WGS sequence"/>
</dbReference>
<comment type="caution">
    <text evidence="1">The sequence shown here is derived from an EMBL/GenBank/DDBJ whole genome shotgun (WGS) entry which is preliminary data.</text>
</comment>
<protein>
    <submittedName>
        <fullName evidence="1">Uncharacterized protein</fullName>
    </submittedName>
</protein>
<evidence type="ECO:0000313" key="1">
    <source>
        <dbReference type="EMBL" id="GGM22280.1"/>
    </source>
</evidence>
<name>A0A917WR25_9ACTN</name>
<dbReference type="RefSeq" id="WP_190249888.1">
    <property type="nucleotide sequence ID" value="NZ_BMPI01000010.1"/>
</dbReference>
<reference evidence="1" key="2">
    <citation type="submission" date="2020-09" db="EMBL/GenBank/DDBJ databases">
        <authorList>
            <person name="Sun Q."/>
            <person name="Ohkuma M."/>
        </authorList>
    </citation>
    <scope>NUCLEOTIDE SEQUENCE</scope>
    <source>
        <strain evidence="1">JCM 19831</strain>
    </source>
</reference>
<evidence type="ECO:0000313" key="2">
    <source>
        <dbReference type="Proteomes" id="UP000642070"/>
    </source>
</evidence>
<dbReference type="EMBL" id="BMPI01000010">
    <property type="protein sequence ID" value="GGM22280.1"/>
    <property type="molecule type" value="Genomic_DNA"/>
</dbReference>
<gene>
    <name evidence="1" type="ORF">GCM10007977_024310</name>
</gene>
<keyword evidence="2" id="KW-1185">Reference proteome</keyword>
<dbReference type="AlphaFoldDB" id="A0A917WR25"/>
<sequence length="80" mass="8643">MDTDARLPKPVAGDLRLLKAYVPPERWADVTERAKRAGLTVSGYLNALIDRDELDDTGTPVWAAARSSAQLPLAELNPAA</sequence>
<reference evidence="1" key="1">
    <citation type="journal article" date="2014" name="Int. J. Syst. Evol. Microbiol.">
        <title>Complete genome sequence of Corynebacterium casei LMG S-19264T (=DSM 44701T), isolated from a smear-ripened cheese.</title>
        <authorList>
            <consortium name="US DOE Joint Genome Institute (JGI-PGF)"/>
            <person name="Walter F."/>
            <person name="Albersmeier A."/>
            <person name="Kalinowski J."/>
            <person name="Ruckert C."/>
        </authorList>
    </citation>
    <scope>NUCLEOTIDE SEQUENCE</scope>
    <source>
        <strain evidence="1">JCM 19831</strain>
    </source>
</reference>